<accession>A0AAE1XSC0</accession>
<evidence type="ECO:0000313" key="3">
    <source>
        <dbReference type="Proteomes" id="UP001293254"/>
    </source>
</evidence>
<reference evidence="2" key="1">
    <citation type="submission" date="2020-06" db="EMBL/GenBank/DDBJ databases">
        <authorList>
            <person name="Li T."/>
            <person name="Hu X."/>
            <person name="Zhang T."/>
            <person name="Song X."/>
            <person name="Zhang H."/>
            <person name="Dai N."/>
            <person name="Sheng W."/>
            <person name="Hou X."/>
            <person name="Wei L."/>
        </authorList>
    </citation>
    <scope>NUCLEOTIDE SEQUENCE</scope>
    <source>
        <strain evidence="2">3651</strain>
        <tissue evidence="2">Leaf</tissue>
    </source>
</reference>
<gene>
    <name evidence="2" type="ORF">Salat_2531100</name>
</gene>
<name>A0AAE1XSC0_9LAMI</name>
<organism evidence="2 3">
    <name type="scientific">Sesamum alatum</name>
    <dbReference type="NCBI Taxonomy" id="300844"/>
    <lineage>
        <taxon>Eukaryota</taxon>
        <taxon>Viridiplantae</taxon>
        <taxon>Streptophyta</taxon>
        <taxon>Embryophyta</taxon>
        <taxon>Tracheophyta</taxon>
        <taxon>Spermatophyta</taxon>
        <taxon>Magnoliopsida</taxon>
        <taxon>eudicotyledons</taxon>
        <taxon>Gunneridae</taxon>
        <taxon>Pentapetalae</taxon>
        <taxon>asterids</taxon>
        <taxon>lamiids</taxon>
        <taxon>Lamiales</taxon>
        <taxon>Pedaliaceae</taxon>
        <taxon>Sesamum</taxon>
    </lineage>
</organism>
<protein>
    <submittedName>
        <fullName evidence="2">Uncharacterized protein</fullName>
    </submittedName>
</protein>
<proteinExistence type="predicted"/>
<dbReference type="EMBL" id="JACGWO010000010">
    <property type="protein sequence ID" value="KAK4417056.1"/>
    <property type="molecule type" value="Genomic_DNA"/>
</dbReference>
<evidence type="ECO:0000256" key="1">
    <source>
        <dbReference type="SAM" id="MobiDB-lite"/>
    </source>
</evidence>
<keyword evidence="3" id="KW-1185">Reference proteome</keyword>
<dbReference type="Proteomes" id="UP001293254">
    <property type="component" value="Unassembled WGS sequence"/>
</dbReference>
<reference evidence="2" key="2">
    <citation type="journal article" date="2024" name="Plant">
        <title>Genomic evolution and insights into agronomic trait innovations of Sesamum species.</title>
        <authorList>
            <person name="Miao H."/>
            <person name="Wang L."/>
            <person name="Qu L."/>
            <person name="Liu H."/>
            <person name="Sun Y."/>
            <person name="Le M."/>
            <person name="Wang Q."/>
            <person name="Wei S."/>
            <person name="Zheng Y."/>
            <person name="Lin W."/>
            <person name="Duan Y."/>
            <person name="Cao H."/>
            <person name="Xiong S."/>
            <person name="Wang X."/>
            <person name="Wei L."/>
            <person name="Li C."/>
            <person name="Ma Q."/>
            <person name="Ju M."/>
            <person name="Zhao R."/>
            <person name="Li G."/>
            <person name="Mu C."/>
            <person name="Tian Q."/>
            <person name="Mei H."/>
            <person name="Zhang T."/>
            <person name="Gao T."/>
            <person name="Zhang H."/>
        </authorList>
    </citation>
    <scope>NUCLEOTIDE SEQUENCE</scope>
    <source>
        <strain evidence="2">3651</strain>
    </source>
</reference>
<feature type="region of interest" description="Disordered" evidence="1">
    <location>
        <begin position="194"/>
        <end position="214"/>
    </location>
</feature>
<evidence type="ECO:0000313" key="2">
    <source>
        <dbReference type="EMBL" id="KAK4417056.1"/>
    </source>
</evidence>
<comment type="caution">
    <text evidence="2">The sequence shown here is derived from an EMBL/GenBank/DDBJ whole genome shotgun (WGS) entry which is preliminary data.</text>
</comment>
<dbReference type="AlphaFoldDB" id="A0AAE1XSC0"/>
<sequence>MDPGATTPYGAWMRPSGPIRRLGSTSVVVRPTYIWRGSSGSEGLGLARRGANIFGDFRRTVSWPEAAVGVVPAAEPSWPERLLEEPNRFVEQHGKEKAITGKRLLDEDSGSFGPNCLASSGIGLRLKQQPGIHINLAHSPSADSVGSSFGPIASYPKTGNDPSQVVKPTFLSAVFHRDFLQSFPGCLASEVGGGGLSHRPLSPQQSHSPPAAAEPQALGVTAGFSSLLVDVPLASNFRL</sequence>